<evidence type="ECO:0008006" key="4">
    <source>
        <dbReference type="Google" id="ProtNLM"/>
    </source>
</evidence>
<dbReference type="InterPro" id="IPR000436">
    <property type="entry name" value="Sushi_SCR_CCP_dom"/>
</dbReference>
<keyword evidence="1" id="KW-1015">Disulfide bond</keyword>
<dbReference type="KEGG" id="lgi:LOTGIDRAFT_175849"/>
<dbReference type="EMBL" id="KB202573">
    <property type="protein sequence ID" value="ESO89569.1"/>
    <property type="molecule type" value="Genomic_DNA"/>
</dbReference>
<gene>
    <name evidence="2" type="ORF">LOTGIDRAFT_175849</name>
</gene>
<dbReference type="HOGENOM" id="CLU_2173826_0_0_1"/>
<protein>
    <recommendedName>
        <fullName evidence="4">Sushi domain-containing protein</fullName>
    </recommendedName>
</protein>
<dbReference type="Proteomes" id="UP000030746">
    <property type="component" value="Unassembled WGS sequence"/>
</dbReference>
<dbReference type="CDD" id="cd00033">
    <property type="entry name" value="CCP"/>
    <property type="match status" value="1"/>
</dbReference>
<proteinExistence type="predicted"/>
<evidence type="ECO:0000313" key="2">
    <source>
        <dbReference type="EMBL" id="ESO89569.1"/>
    </source>
</evidence>
<dbReference type="InterPro" id="IPR035976">
    <property type="entry name" value="Sushi/SCR/CCP_sf"/>
</dbReference>
<name>V4BLK0_LOTGI</name>
<accession>V4BLK0</accession>
<dbReference type="GeneID" id="20243425"/>
<reference evidence="2 3" key="1">
    <citation type="journal article" date="2013" name="Nature">
        <title>Insights into bilaterian evolution from three spiralian genomes.</title>
        <authorList>
            <person name="Simakov O."/>
            <person name="Marletaz F."/>
            <person name="Cho S.J."/>
            <person name="Edsinger-Gonzales E."/>
            <person name="Havlak P."/>
            <person name="Hellsten U."/>
            <person name="Kuo D.H."/>
            <person name="Larsson T."/>
            <person name="Lv J."/>
            <person name="Arendt D."/>
            <person name="Savage R."/>
            <person name="Osoegawa K."/>
            <person name="de Jong P."/>
            <person name="Grimwood J."/>
            <person name="Chapman J.A."/>
            <person name="Shapiro H."/>
            <person name="Aerts A."/>
            <person name="Otillar R.P."/>
            <person name="Terry A.Y."/>
            <person name="Boore J.L."/>
            <person name="Grigoriev I.V."/>
            <person name="Lindberg D.R."/>
            <person name="Seaver E.C."/>
            <person name="Weisblat D.A."/>
            <person name="Putnam N.H."/>
            <person name="Rokhsar D.S."/>
        </authorList>
    </citation>
    <scope>NUCLEOTIDE SEQUENCE [LARGE SCALE GENOMIC DNA]</scope>
</reference>
<evidence type="ECO:0000313" key="3">
    <source>
        <dbReference type="Proteomes" id="UP000030746"/>
    </source>
</evidence>
<dbReference type="AlphaFoldDB" id="V4BLK0"/>
<evidence type="ECO:0000256" key="1">
    <source>
        <dbReference type="ARBA" id="ARBA00023157"/>
    </source>
</evidence>
<organism evidence="2 3">
    <name type="scientific">Lottia gigantea</name>
    <name type="common">Giant owl limpet</name>
    <dbReference type="NCBI Taxonomy" id="225164"/>
    <lineage>
        <taxon>Eukaryota</taxon>
        <taxon>Metazoa</taxon>
        <taxon>Spiralia</taxon>
        <taxon>Lophotrochozoa</taxon>
        <taxon>Mollusca</taxon>
        <taxon>Gastropoda</taxon>
        <taxon>Patellogastropoda</taxon>
        <taxon>Lottioidea</taxon>
        <taxon>Lottiidae</taxon>
        <taxon>Lottia</taxon>
    </lineage>
</organism>
<keyword evidence="3" id="KW-1185">Reference proteome</keyword>
<dbReference type="SUPFAM" id="SSF57535">
    <property type="entry name" value="Complement control module/SCR domain"/>
    <property type="match status" value="1"/>
</dbReference>
<dbReference type="CTD" id="20243425"/>
<sequence>MYTQIVKQANGVIRYAYGGVEFEDTCPACGPPPVPKGHQLLEVIESPGNYTARYKCGQYYVHRQIGETRCIGDSDWTETPCKDTSRLRNLGGKSSFLQNELSFALFRFYT</sequence>
<dbReference type="RefSeq" id="XP_009059743.1">
    <property type="nucleotide sequence ID" value="XM_009061495.1"/>
</dbReference>